<dbReference type="GO" id="GO:0004222">
    <property type="term" value="F:metalloendopeptidase activity"/>
    <property type="evidence" value="ECO:0007669"/>
    <property type="project" value="InterPro"/>
</dbReference>
<accession>A0AAN7WK25</accession>
<keyword evidence="5" id="KW-0378">Hydrolase</keyword>
<evidence type="ECO:0000256" key="1">
    <source>
        <dbReference type="ARBA" id="ARBA00001947"/>
    </source>
</evidence>
<reference evidence="12" key="1">
    <citation type="submission" date="2023-07" db="EMBL/GenBank/DDBJ databases">
        <title>A draft genome of Kazachstania heterogenica Y-27499.</title>
        <authorList>
            <person name="Donic C."/>
            <person name="Kralova J.S."/>
            <person name="Fidel L."/>
            <person name="Ben-Dor S."/>
            <person name="Jung S."/>
        </authorList>
    </citation>
    <scope>NUCLEOTIDE SEQUENCE [LARGE SCALE GENOMIC DNA]</scope>
    <source>
        <strain evidence="12">Y27499</strain>
    </source>
</reference>
<feature type="domain" description="Peptidase M16 middle/third" evidence="10">
    <location>
        <begin position="501"/>
        <end position="791"/>
    </location>
</feature>
<dbReference type="InterPro" id="IPR032632">
    <property type="entry name" value="Peptidase_M16_M"/>
</dbReference>
<dbReference type="PROSITE" id="PS00143">
    <property type="entry name" value="INSULINASE"/>
    <property type="match status" value="1"/>
</dbReference>
<dbReference type="Proteomes" id="UP001306508">
    <property type="component" value="Unassembled WGS sequence"/>
</dbReference>
<keyword evidence="7" id="KW-0482">Metalloprotease</keyword>
<dbReference type="InterPro" id="IPR050626">
    <property type="entry name" value="Peptidase_M16"/>
</dbReference>
<comment type="caution">
    <text evidence="11">The sequence shown here is derived from an EMBL/GenBank/DDBJ whole genome shotgun (WGS) entry which is preliminary data.</text>
</comment>
<dbReference type="Pfam" id="PF00675">
    <property type="entry name" value="Peptidase_M16"/>
    <property type="match status" value="1"/>
</dbReference>
<dbReference type="InterPro" id="IPR011765">
    <property type="entry name" value="Pept_M16_N"/>
</dbReference>
<dbReference type="Pfam" id="PF16187">
    <property type="entry name" value="Peptidase_M16_M"/>
    <property type="match status" value="1"/>
</dbReference>
<dbReference type="GO" id="GO:0051603">
    <property type="term" value="P:proteolysis involved in protein catabolic process"/>
    <property type="evidence" value="ECO:0007669"/>
    <property type="project" value="TreeGrafter"/>
</dbReference>
<keyword evidence="4" id="KW-0479">Metal-binding</keyword>
<sequence length="1224" mass="141198">MSLWSKIENIDIQYQIPFSYSHRGHKLCRLPNGLIVLLISDPDDLSSVCSLTVATGSHNDPKGTPGVAHLCEHMLFAAGSKMYPDPNLYHKILAKNNGTHNAYTTGEQTTFFFEMSNINTNGELEFDLAMDIFSSFFTNPLFSTNLLNKELYVIQSEHDSNISNIDKIFYHGTRLLSYKEHPFHQFSTGDITSLSKISGSDLKSILIEYFNQNFFATNMTLVIKGPQSVNMLTKLAVTKFGNIKAYPFLQNRSKLGSLRKPHNTNIPRITKIKKSNILSRQWSKTYKATPCFKKNDPNVIIINSDKHPTIRFLFPVSNKDSIFSSKQIKVFGLIWCELFGDESIGSFYYNFKEKGWIDECIAYRSIFTTNDLGLTLEFSLTIVGTNHILDIIYGILENTKKLISKMYTKKIASLLYEFTLIDYINYLYKEEEISALEFCSNLSEFLQTDLSEIKLEYLFQMSPMLIDLNTEQIDDLSGVTDWWYKQAVSFQSFLKEFINANNLKILFLNVSVKNLTFMLLNKKQHFDTDPYYGFQYLLEKVSFKEIILQYSLQIADNYSNLYLSETNIFLPNYISKILCLKNLFRECSLRSRFSTLQLNLKLDSREEQKPCLINKSIFYEMWVSPLNDMYNHKDISSYNNQLRTNNNNKSIVSFELLSLNLTPSVTNTIYLEIFVIIIDLFLSYKLYPALKLGYTYEITASPEGQVKVSFTISGFNEGLPEIVKEITNTIKSLNNMNNDQLLSEKIFNNAKNTVEKKYIKALSDIPVKVASMGLLVVMERNMWTVEDRLEALANSNINQFKFFLNEFLQRSGNNTFLKLFVQSNNLYIVDKINFLLDNNLTHHLNMSQCDTPSEQKFISTARLSPGTNDYVEYLSQARDSNNSVVYFIQTGGRYDSYAYTLTKFTEYIMSLTLVPNLRYKKQIGYVVLGGMRILIDTIGIHVTVMSSSDPDTLEKQISQYLIFLETVILGQLTTKQFLIEFLEPFARMIEQEDNDSVQETSCGPRDLMTQIPADISHGPRDIINGRKLKDHCHIFNQIVHGDNTFAKGHQLVDRNVVKDLSKREYMKFFKEHLSPNSRRRCKISIWVRSPLHKEEITEKQLYLKIETFLKLKGFTIKQEDLKSLVAKSNGSPGTLMKLLLKYFSSRGETWKFCNALVKEFGQSVSQIVQQVGINRRLPSFVSADVTQYNVENISPLNQLESPKTYHKDGDFPHYWLKNYQKSRS</sequence>
<dbReference type="GO" id="GO:0046872">
    <property type="term" value="F:metal ion binding"/>
    <property type="evidence" value="ECO:0007669"/>
    <property type="project" value="UniProtKB-KW"/>
</dbReference>
<dbReference type="InterPro" id="IPR011249">
    <property type="entry name" value="Metalloenz_LuxS/M16"/>
</dbReference>
<evidence type="ECO:0000256" key="4">
    <source>
        <dbReference type="ARBA" id="ARBA00022723"/>
    </source>
</evidence>
<keyword evidence="12" id="KW-1185">Reference proteome</keyword>
<dbReference type="AlphaFoldDB" id="A0AAN7WK25"/>
<evidence type="ECO:0000256" key="2">
    <source>
        <dbReference type="ARBA" id="ARBA00007261"/>
    </source>
</evidence>
<evidence type="ECO:0000256" key="6">
    <source>
        <dbReference type="ARBA" id="ARBA00022833"/>
    </source>
</evidence>
<dbReference type="GO" id="GO:0005829">
    <property type="term" value="C:cytosol"/>
    <property type="evidence" value="ECO:0007669"/>
    <property type="project" value="TreeGrafter"/>
</dbReference>
<organism evidence="11 12">
    <name type="scientific">Arxiozyma heterogenica</name>
    <dbReference type="NCBI Taxonomy" id="278026"/>
    <lineage>
        <taxon>Eukaryota</taxon>
        <taxon>Fungi</taxon>
        <taxon>Dikarya</taxon>
        <taxon>Ascomycota</taxon>
        <taxon>Saccharomycotina</taxon>
        <taxon>Saccharomycetes</taxon>
        <taxon>Saccharomycetales</taxon>
        <taxon>Saccharomycetaceae</taxon>
        <taxon>Arxiozyma</taxon>
    </lineage>
</organism>
<dbReference type="SUPFAM" id="SSF63411">
    <property type="entry name" value="LuxS/MPP-like metallohydrolase"/>
    <property type="match status" value="4"/>
</dbReference>
<dbReference type="Gene3D" id="3.30.830.10">
    <property type="entry name" value="Metalloenzyme, LuxS/M16 peptidase-like"/>
    <property type="match status" value="4"/>
</dbReference>
<evidence type="ECO:0000259" key="9">
    <source>
        <dbReference type="Pfam" id="PF05193"/>
    </source>
</evidence>
<comment type="similarity">
    <text evidence="2">Belongs to the peptidase M16 family.</text>
</comment>
<evidence type="ECO:0000313" key="11">
    <source>
        <dbReference type="EMBL" id="KAK5781865.1"/>
    </source>
</evidence>
<evidence type="ECO:0000256" key="5">
    <source>
        <dbReference type="ARBA" id="ARBA00022801"/>
    </source>
</evidence>
<dbReference type="PANTHER" id="PTHR43690">
    <property type="entry name" value="NARDILYSIN"/>
    <property type="match status" value="1"/>
</dbReference>
<dbReference type="FunFam" id="3.30.830.10:FF:000012">
    <property type="entry name" value="Protease 3"/>
    <property type="match status" value="1"/>
</dbReference>
<keyword evidence="3" id="KW-0645">Protease</keyword>
<keyword evidence="6" id="KW-0862">Zinc</keyword>
<dbReference type="PANTHER" id="PTHR43690:SF18">
    <property type="entry name" value="INSULIN-DEGRADING ENZYME-RELATED"/>
    <property type="match status" value="1"/>
</dbReference>
<gene>
    <name evidence="11" type="ORF">RI543_000639</name>
</gene>
<evidence type="ECO:0000256" key="3">
    <source>
        <dbReference type="ARBA" id="ARBA00022670"/>
    </source>
</evidence>
<feature type="domain" description="Peptidase M16 C-terminal" evidence="9">
    <location>
        <begin position="206"/>
        <end position="405"/>
    </location>
</feature>
<dbReference type="Pfam" id="PF05193">
    <property type="entry name" value="Peptidase_M16_C"/>
    <property type="match status" value="1"/>
</dbReference>
<evidence type="ECO:0000259" key="8">
    <source>
        <dbReference type="Pfam" id="PF00675"/>
    </source>
</evidence>
<protein>
    <submittedName>
        <fullName evidence="11">Uncharacterized protein</fullName>
    </submittedName>
</protein>
<feature type="domain" description="Peptidase M16 N-terminal" evidence="8">
    <location>
        <begin position="36"/>
        <end position="164"/>
    </location>
</feature>
<evidence type="ECO:0000259" key="10">
    <source>
        <dbReference type="Pfam" id="PF16187"/>
    </source>
</evidence>
<evidence type="ECO:0000256" key="7">
    <source>
        <dbReference type="ARBA" id="ARBA00023049"/>
    </source>
</evidence>
<name>A0AAN7WK25_9SACH</name>
<dbReference type="EMBL" id="JAWIZZ010000024">
    <property type="protein sequence ID" value="KAK5781865.1"/>
    <property type="molecule type" value="Genomic_DNA"/>
</dbReference>
<dbReference type="GO" id="GO:0043171">
    <property type="term" value="P:peptide catabolic process"/>
    <property type="evidence" value="ECO:0007669"/>
    <property type="project" value="TreeGrafter"/>
</dbReference>
<proteinExistence type="inferred from homology"/>
<dbReference type="InterPro" id="IPR007863">
    <property type="entry name" value="Peptidase_M16_C"/>
</dbReference>
<dbReference type="InterPro" id="IPR001431">
    <property type="entry name" value="Pept_M16_Zn_BS"/>
</dbReference>
<dbReference type="GO" id="GO:0005739">
    <property type="term" value="C:mitochondrion"/>
    <property type="evidence" value="ECO:0007669"/>
    <property type="project" value="TreeGrafter"/>
</dbReference>
<evidence type="ECO:0000313" key="12">
    <source>
        <dbReference type="Proteomes" id="UP001306508"/>
    </source>
</evidence>
<comment type="cofactor">
    <cofactor evidence="1">
        <name>Zn(2+)</name>
        <dbReference type="ChEBI" id="CHEBI:29105"/>
    </cofactor>
</comment>